<dbReference type="SUPFAM" id="SSF116726">
    <property type="entry name" value="TrkA C-terminal domain-like"/>
    <property type="match status" value="2"/>
</dbReference>
<feature type="transmembrane region" description="Helical" evidence="7">
    <location>
        <begin position="511"/>
        <end position="529"/>
    </location>
</feature>
<dbReference type="InterPro" id="IPR031312">
    <property type="entry name" value="Na/sul_symport_CS"/>
</dbReference>
<comment type="subcellular location">
    <subcellularLocation>
        <location evidence="1">Membrane</location>
        <topology evidence="1">Multi-pass membrane protein</topology>
    </subcellularLocation>
</comment>
<evidence type="ECO:0000313" key="9">
    <source>
        <dbReference type="EMBL" id="MBY6139080.1"/>
    </source>
</evidence>
<evidence type="ECO:0000259" key="8">
    <source>
        <dbReference type="PROSITE" id="PS51202"/>
    </source>
</evidence>
<dbReference type="PANTHER" id="PTHR43652:SF2">
    <property type="entry name" value="BASIC AMINO ACID ANTIPORTER YFCC-RELATED"/>
    <property type="match status" value="1"/>
</dbReference>
<protein>
    <submittedName>
        <fullName evidence="9">SLC13 family permease</fullName>
    </submittedName>
</protein>
<proteinExistence type="predicted"/>
<dbReference type="PROSITE" id="PS51202">
    <property type="entry name" value="RCK_C"/>
    <property type="match status" value="2"/>
</dbReference>
<evidence type="ECO:0000256" key="1">
    <source>
        <dbReference type="ARBA" id="ARBA00004141"/>
    </source>
</evidence>
<keyword evidence="4" id="KW-0677">Repeat</keyword>
<feature type="transmembrane region" description="Helical" evidence="7">
    <location>
        <begin position="119"/>
        <end position="135"/>
    </location>
</feature>
<keyword evidence="10" id="KW-1185">Reference proteome</keyword>
<dbReference type="PROSITE" id="PS01271">
    <property type="entry name" value="NA_SULFATE"/>
    <property type="match status" value="1"/>
</dbReference>
<accession>A0ABS7NCZ0</accession>
<feature type="transmembrane region" description="Helical" evidence="7">
    <location>
        <begin position="97"/>
        <end position="113"/>
    </location>
</feature>
<evidence type="ECO:0000256" key="7">
    <source>
        <dbReference type="SAM" id="Phobius"/>
    </source>
</evidence>
<dbReference type="InterPro" id="IPR006037">
    <property type="entry name" value="RCK_C"/>
</dbReference>
<reference evidence="9 10" key="1">
    <citation type="submission" date="2021-06" db="EMBL/GenBank/DDBJ databases">
        <title>50 bacteria genomes isolated from Dapeng, Shenzhen, China.</title>
        <authorList>
            <person name="Zheng W."/>
            <person name="Yu S."/>
            <person name="Huang Y."/>
        </authorList>
    </citation>
    <scope>NUCLEOTIDE SEQUENCE [LARGE SCALE GENOMIC DNA]</scope>
    <source>
        <strain evidence="9 10">DP1N14-2</strain>
    </source>
</reference>
<dbReference type="Pfam" id="PF02080">
    <property type="entry name" value="TrkA_C"/>
    <property type="match status" value="1"/>
</dbReference>
<dbReference type="Gene3D" id="3.30.70.1450">
    <property type="entry name" value="Regulator of K+ conductance, C-terminal domain"/>
    <property type="match status" value="2"/>
</dbReference>
<comment type="caution">
    <text evidence="9">The sequence shown here is derived from an EMBL/GenBank/DDBJ whole genome shotgun (WGS) entry which is preliminary data.</text>
</comment>
<feature type="transmembrane region" description="Helical" evidence="7">
    <location>
        <begin position="178"/>
        <end position="200"/>
    </location>
</feature>
<feature type="transmembrane region" description="Helical" evidence="7">
    <location>
        <begin position="572"/>
        <end position="592"/>
    </location>
</feature>
<feature type="transmembrane region" description="Helical" evidence="7">
    <location>
        <begin position="147"/>
        <end position="166"/>
    </location>
</feature>
<feature type="transmembrane region" description="Helical" evidence="7">
    <location>
        <begin position="6"/>
        <end position="26"/>
    </location>
</feature>
<dbReference type="InterPro" id="IPR051679">
    <property type="entry name" value="DASS-Related_Transporters"/>
</dbReference>
<keyword evidence="2" id="KW-0813">Transport</keyword>
<dbReference type="RefSeq" id="WP_222507749.1">
    <property type="nucleotide sequence ID" value="NZ_JAHVJA010000002.1"/>
</dbReference>
<name>A0ABS7NCZ0_9RHOB</name>
<sequence>MFFDLGPAAPYAALALILAVFAAFLSERRPAEVTAFFGAAVALALGLASADDVLAAAANPALATIAAMFILSSALVRTGTLEVMIAVLSHLARRRPALAVAALMGTAAAASAFLNNTPVVMVLIPVTIGLARQLGTVPSRLLMPLSYMVILGGTVTLIGTSTNLLIDGVARDLGMRPFSLFEIAPLGLLLALSGAAFLALAAPRLLPDRGTVLSGAAGRDSRAWLADLFIPEGSPLIGTAPQAIQALKRGGGRVADVIRGGASLRRDLAAVRLQAGDVIVLKTRDTEIAGLRDGAARGLLLPGLEAGGLRRSRLMELLVAPGSKAVGRKLGTLRWRRRFGVYPLALHRRGETVGARLEDTPLEAGDTLLVDGAAEDIARLARDQRLIQLAPSTARAYRRAKAPLAIAVLAAVVLLAAIGAAPVLPLALIGAALVLATGCIEADEAIAAVDGRLILLIVSMLVLGKALDNSGVIALATGALAPALQGSPPWVALLLVYAATSVLTELVSNNAVAVLMTPLAAGLAAALGVDPRPFVIAVMFAASASFATPVGYQTNTLVYNAGGYRFTDFLRLGLPLNVLAGAVSVAAIPLFWPF</sequence>
<feature type="transmembrane region" description="Helical" evidence="7">
    <location>
        <begin position="404"/>
        <end position="433"/>
    </location>
</feature>
<evidence type="ECO:0000256" key="2">
    <source>
        <dbReference type="ARBA" id="ARBA00022448"/>
    </source>
</evidence>
<organism evidence="9 10">
    <name type="scientific">Leisingera daeponensis</name>
    <dbReference type="NCBI Taxonomy" id="405746"/>
    <lineage>
        <taxon>Bacteria</taxon>
        <taxon>Pseudomonadati</taxon>
        <taxon>Pseudomonadota</taxon>
        <taxon>Alphaproteobacteria</taxon>
        <taxon>Rhodobacterales</taxon>
        <taxon>Roseobacteraceae</taxon>
        <taxon>Leisingera</taxon>
    </lineage>
</organism>
<feature type="transmembrane region" description="Helical" evidence="7">
    <location>
        <begin position="534"/>
        <end position="552"/>
    </location>
</feature>
<evidence type="ECO:0000313" key="10">
    <source>
        <dbReference type="Proteomes" id="UP000766629"/>
    </source>
</evidence>
<keyword evidence="3 7" id="KW-0812">Transmembrane</keyword>
<dbReference type="Proteomes" id="UP000766629">
    <property type="component" value="Unassembled WGS sequence"/>
</dbReference>
<evidence type="ECO:0000256" key="6">
    <source>
        <dbReference type="ARBA" id="ARBA00023136"/>
    </source>
</evidence>
<evidence type="ECO:0000256" key="4">
    <source>
        <dbReference type="ARBA" id="ARBA00022737"/>
    </source>
</evidence>
<dbReference type="InterPro" id="IPR036721">
    <property type="entry name" value="RCK_C_sf"/>
</dbReference>
<evidence type="ECO:0000256" key="3">
    <source>
        <dbReference type="ARBA" id="ARBA00022692"/>
    </source>
</evidence>
<gene>
    <name evidence="9" type="ORF">KUV26_06475</name>
</gene>
<feature type="domain" description="RCK C-terminal" evidence="8">
    <location>
        <begin position="213"/>
        <end position="297"/>
    </location>
</feature>
<feature type="domain" description="RCK C-terminal" evidence="8">
    <location>
        <begin position="301"/>
        <end position="386"/>
    </location>
</feature>
<dbReference type="PANTHER" id="PTHR43652">
    <property type="entry name" value="BASIC AMINO ACID ANTIPORTER YFCC-RELATED"/>
    <property type="match status" value="1"/>
</dbReference>
<dbReference type="InterPro" id="IPR004680">
    <property type="entry name" value="Cit_transptr-like_dom"/>
</dbReference>
<feature type="transmembrane region" description="Helical" evidence="7">
    <location>
        <begin position="56"/>
        <end position="76"/>
    </location>
</feature>
<keyword evidence="5 7" id="KW-1133">Transmembrane helix</keyword>
<evidence type="ECO:0000256" key="5">
    <source>
        <dbReference type="ARBA" id="ARBA00022989"/>
    </source>
</evidence>
<feature type="transmembrane region" description="Helical" evidence="7">
    <location>
        <begin position="471"/>
        <end position="499"/>
    </location>
</feature>
<keyword evidence="6 7" id="KW-0472">Membrane</keyword>
<dbReference type="Pfam" id="PF03600">
    <property type="entry name" value="CitMHS"/>
    <property type="match status" value="1"/>
</dbReference>
<feature type="transmembrane region" description="Helical" evidence="7">
    <location>
        <begin position="33"/>
        <end position="50"/>
    </location>
</feature>
<dbReference type="EMBL" id="JAHVJA010000002">
    <property type="protein sequence ID" value="MBY6139080.1"/>
    <property type="molecule type" value="Genomic_DNA"/>
</dbReference>